<reference evidence="1" key="2">
    <citation type="submission" date="2023-01" db="EMBL/GenBank/DDBJ databases">
        <authorList>
            <person name="Petersen C."/>
        </authorList>
    </citation>
    <scope>NUCLEOTIDE SEQUENCE</scope>
    <source>
        <strain evidence="1">IBT 15450</strain>
    </source>
</reference>
<protein>
    <submittedName>
        <fullName evidence="1">Uncharacterized protein</fullName>
    </submittedName>
</protein>
<reference evidence="1" key="1">
    <citation type="journal article" date="2023" name="IMA Fungus">
        <title>Comparative genomic study of the Penicillium genus elucidates a diverse pangenome and 15 lateral gene transfer events.</title>
        <authorList>
            <person name="Petersen C."/>
            <person name="Sorensen T."/>
            <person name="Nielsen M.R."/>
            <person name="Sondergaard T.E."/>
            <person name="Sorensen J.L."/>
            <person name="Fitzpatrick D.A."/>
            <person name="Frisvad J.C."/>
            <person name="Nielsen K.L."/>
        </authorList>
    </citation>
    <scope>NUCLEOTIDE SEQUENCE</scope>
    <source>
        <strain evidence="1">IBT 15450</strain>
    </source>
</reference>
<name>A0AAD6N832_PENCN</name>
<organism evidence="1 2">
    <name type="scientific">Penicillium canescens</name>
    <dbReference type="NCBI Taxonomy" id="5083"/>
    <lineage>
        <taxon>Eukaryota</taxon>
        <taxon>Fungi</taxon>
        <taxon>Dikarya</taxon>
        <taxon>Ascomycota</taxon>
        <taxon>Pezizomycotina</taxon>
        <taxon>Eurotiomycetes</taxon>
        <taxon>Eurotiomycetidae</taxon>
        <taxon>Eurotiales</taxon>
        <taxon>Aspergillaceae</taxon>
        <taxon>Penicillium</taxon>
    </lineage>
</organism>
<comment type="caution">
    <text evidence="1">The sequence shown here is derived from an EMBL/GenBank/DDBJ whole genome shotgun (WGS) entry which is preliminary data.</text>
</comment>
<dbReference type="Proteomes" id="UP001219568">
    <property type="component" value="Unassembled WGS sequence"/>
</dbReference>
<gene>
    <name evidence="1" type="ORF">N7460_006807</name>
</gene>
<keyword evidence="2" id="KW-1185">Reference proteome</keyword>
<sequence>MGSDRLHGGRGLHHRGGLGTHRVTPNYYYRAPETIEVMHVTRRGETHGPVVVHDVLTIHPITTAERAGYQPASTVAWCPLRQEDASRFGRSRPAHPHKWLAGLIPPFRHGGMRTNCQSCLTYSELPFGELLSYNEKKSICRRELPSYATM</sequence>
<accession>A0AAD6N832</accession>
<dbReference type="AlphaFoldDB" id="A0AAD6N832"/>
<evidence type="ECO:0000313" key="2">
    <source>
        <dbReference type="Proteomes" id="UP001219568"/>
    </source>
</evidence>
<dbReference type="EMBL" id="JAQJZL010000005">
    <property type="protein sequence ID" value="KAJ6041417.1"/>
    <property type="molecule type" value="Genomic_DNA"/>
</dbReference>
<proteinExistence type="predicted"/>
<evidence type="ECO:0000313" key="1">
    <source>
        <dbReference type="EMBL" id="KAJ6041417.1"/>
    </source>
</evidence>